<evidence type="ECO:0000313" key="4">
    <source>
        <dbReference type="EMBL" id="QAY70495.1"/>
    </source>
</evidence>
<dbReference type="InterPro" id="IPR003593">
    <property type="entry name" value="AAA+_ATPase"/>
</dbReference>
<dbReference type="InterPro" id="IPR003439">
    <property type="entry name" value="ABC_transporter-like_ATP-bd"/>
</dbReference>
<dbReference type="SUPFAM" id="SSF52540">
    <property type="entry name" value="P-loop containing nucleoside triphosphate hydrolases"/>
    <property type="match status" value="1"/>
</dbReference>
<dbReference type="EMBL" id="CP035493">
    <property type="protein sequence ID" value="QAY70495.1"/>
    <property type="molecule type" value="Genomic_DNA"/>
</dbReference>
<sequence>MSDVVLEGRGLAHSYGSTRVLDAVDVEVRAGEIVAVMGPSGSGKSTLLHLLAGLLRPDAGEVWLAGERLDTLGERRRSERRLAERGFVFQFGDLAPELTVEENVELPLRLTGVRPPTARARAHEMLDRLGIVEHASKRLSEVSGGQAQRAAVARALVHTPPVILADEPTGSLDTTTGELVLEAFVAAAREQGSAVVLVTHELRVASWASRDVLLRDGRIVGGSGRPALDEPLAEVTG</sequence>
<dbReference type="InterPro" id="IPR027417">
    <property type="entry name" value="P-loop_NTPase"/>
</dbReference>
<keyword evidence="1" id="KW-0547">Nucleotide-binding</keyword>
<dbReference type="Pfam" id="PF00005">
    <property type="entry name" value="ABC_tran"/>
    <property type="match status" value="1"/>
</dbReference>
<dbReference type="Proteomes" id="UP000292118">
    <property type="component" value="Chromosome"/>
</dbReference>
<dbReference type="GO" id="GO:0016887">
    <property type="term" value="F:ATP hydrolysis activity"/>
    <property type="evidence" value="ECO:0007669"/>
    <property type="project" value="InterPro"/>
</dbReference>
<evidence type="ECO:0000256" key="1">
    <source>
        <dbReference type="ARBA" id="ARBA00022741"/>
    </source>
</evidence>
<dbReference type="PROSITE" id="PS50893">
    <property type="entry name" value="ABC_TRANSPORTER_2"/>
    <property type="match status" value="1"/>
</dbReference>
<dbReference type="GO" id="GO:0022857">
    <property type="term" value="F:transmembrane transporter activity"/>
    <property type="evidence" value="ECO:0007669"/>
    <property type="project" value="TreeGrafter"/>
</dbReference>
<gene>
    <name evidence="4" type="ORF">ET471_11025</name>
</gene>
<dbReference type="PANTHER" id="PTHR24220:SF685">
    <property type="entry name" value="ABC TRANSPORTER RELATED"/>
    <property type="match status" value="1"/>
</dbReference>
<name>A0A4P6F582_9MICO</name>
<dbReference type="Gene3D" id="3.40.50.300">
    <property type="entry name" value="P-loop containing nucleotide triphosphate hydrolases"/>
    <property type="match status" value="1"/>
</dbReference>
<protein>
    <submittedName>
        <fullName evidence="4">ATP-binding cassette domain-containing protein</fullName>
    </submittedName>
</protein>
<dbReference type="PROSITE" id="PS00211">
    <property type="entry name" value="ABC_TRANSPORTER_1"/>
    <property type="match status" value="1"/>
</dbReference>
<dbReference type="PANTHER" id="PTHR24220">
    <property type="entry name" value="IMPORT ATP-BINDING PROTEIN"/>
    <property type="match status" value="1"/>
</dbReference>
<dbReference type="GO" id="GO:0005886">
    <property type="term" value="C:plasma membrane"/>
    <property type="evidence" value="ECO:0007669"/>
    <property type="project" value="TreeGrafter"/>
</dbReference>
<accession>A0A4P6F582</accession>
<organism evidence="4 5">
    <name type="scientific">Xylanimonas protaetiae</name>
    <dbReference type="NCBI Taxonomy" id="2509457"/>
    <lineage>
        <taxon>Bacteria</taxon>
        <taxon>Bacillati</taxon>
        <taxon>Actinomycetota</taxon>
        <taxon>Actinomycetes</taxon>
        <taxon>Micrococcales</taxon>
        <taxon>Promicromonosporaceae</taxon>
        <taxon>Xylanimonas</taxon>
    </lineage>
</organism>
<keyword evidence="2 4" id="KW-0067">ATP-binding</keyword>
<reference evidence="4 5" key="1">
    <citation type="submission" date="2019-01" db="EMBL/GenBank/DDBJ databases">
        <title>Genome sequencing of strain FW10M-9.</title>
        <authorList>
            <person name="Heo J."/>
            <person name="Kim S.-J."/>
            <person name="Kim J.-S."/>
            <person name="Hong S.-B."/>
            <person name="Kwon S.-W."/>
        </authorList>
    </citation>
    <scope>NUCLEOTIDE SEQUENCE [LARGE SCALE GENOMIC DNA]</scope>
    <source>
        <strain evidence="4 5">FW10M-9</strain>
    </source>
</reference>
<dbReference type="InterPro" id="IPR015854">
    <property type="entry name" value="ABC_transpr_LolD-like"/>
</dbReference>
<evidence type="ECO:0000313" key="5">
    <source>
        <dbReference type="Proteomes" id="UP000292118"/>
    </source>
</evidence>
<feature type="domain" description="ABC transporter" evidence="3">
    <location>
        <begin position="6"/>
        <end position="235"/>
    </location>
</feature>
<dbReference type="SMART" id="SM00382">
    <property type="entry name" value="AAA"/>
    <property type="match status" value="1"/>
</dbReference>
<evidence type="ECO:0000256" key="2">
    <source>
        <dbReference type="ARBA" id="ARBA00022840"/>
    </source>
</evidence>
<keyword evidence="5" id="KW-1185">Reference proteome</keyword>
<dbReference type="AlphaFoldDB" id="A0A4P6F582"/>
<dbReference type="OrthoDB" id="9778572at2"/>
<dbReference type="RefSeq" id="WP_129188308.1">
    <property type="nucleotide sequence ID" value="NZ_CP035493.1"/>
</dbReference>
<proteinExistence type="predicted"/>
<dbReference type="InterPro" id="IPR017871">
    <property type="entry name" value="ABC_transporter-like_CS"/>
</dbReference>
<dbReference type="KEGG" id="xya:ET471_11025"/>
<evidence type="ECO:0000259" key="3">
    <source>
        <dbReference type="PROSITE" id="PS50893"/>
    </source>
</evidence>
<dbReference type="GO" id="GO:0005524">
    <property type="term" value="F:ATP binding"/>
    <property type="evidence" value="ECO:0007669"/>
    <property type="project" value="UniProtKB-KW"/>
</dbReference>